<reference evidence="1" key="1">
    <citation type="submission" date="2022-07" db="EMBL/GenBank/DDBJ databases">
        <title>Genome Sequence of Leucocoprinus birnbaumii.</title>
        <authorList>
            <person name="Buettner E."/>
        </authorList>
    </citation>
    <scope>NUCLEOTIDE SEQUENCE</scope>
    <source>
        <strain evidence="1">VT141</strain>
    </source>
</reference>
<sequence>MSAPASLDLWMANQSVLRSNLPQEIQEALLRCEKEVRDIYALSTFVAAMSDPTVYHTMYGPNRFNVTGTLKTWSIIDDLPKINVPTLLTNGATDEASDSCVSPYFKLIPRVKWVDFAKSSHMAHFEEPEKFYSVLGSFLIDDD</sequence>
<dbReference type="SUPFAM" id="SSF53474">
    <property type="entry name" value="alpha/beta-Hydrolases"/>
    <property type="match status" value="1"/>
</dbReference>
<dbReference type="InterPro" id="IPR029058">
    <property type="entry name" value="AB_hydrolase_fold"/>
</dbReference>
<gene>
    <name evidence="1" type="ORF">NP233_g12234</name>
</gene>
<accession>A0AAD5YQ75</accession>
<proteinExistence type="predicted"/>
<keyword evidence="2" id="KW-1185">Reference proteome</keyword>
<protein>
    <submittedName>
        <fullName evidence="1">Uncharacterized protein</fullName>
    </submittedName>
</protein>
<dbReference type="Proteomes" id="UP001213000">
    <property type="component" value="Unassembled WGS sequence"/>
</dbReference>
<evidence type="ECO:0000313" key="1">
    <source>
        <dbReference type="EMBL" id="KAJ3555337.1"/>
    </source>
</evidence>
<dbReference type="AlphaFoldDB" id="A0AAD5YQ75"/>
<name>A0AAD5YQ75_9AGAR</name>
<dbReference type="EMBL" id="JANIEX010001693">
    <property type="protein sequence ID" value="KAJ3555337.1"/>
    <property type="molecule type" value="Genomic_DNA"/>
</dbReference>
<comment type="caution">
    <text evidence="1">The sequence shown here is derived from an EMBL/GenBank/DDBJ whole genome shotgun (WGS) entry which is preliminary data.</text>
</comment>
<evidence type="ECO:0000313" key="2">
    <source>
        <dbReference type="Proteomes" id="UP001213000"/>
    </source>
</evidence>
<organism evidence="1 2">
    <name type="scientific">Leucocoprinus birnbaumii</name>
    <dbReference type="NCBI Taxonomy" id="56174"/>
    <lineage>
        <taxon>Eukaryota</taxon>
        <taxon>Fungi</taxon>
        <taxon>Dikarya</taxon>
        <taxon>Basidiomycota</taxon>
        <taxon>Agaricomycotina</taxon>
        <taxon>Agaricomycetes</taxon>
        <taxon>Agaricomycetidae</taxon>
        <taxon>Agaricales</taxon>
        <taxon>Agaricineae</taxon>
        <taxon>Agaricaceae</taxon>
        <taxon>Leucocoprinus</taxon>
    </lineage>
</organism>
<dbReference type="Gene3D" id="3.40.50.1820">
    <property type="entry name" value="alpha/beta hydrolase"/>
    <property type="match status" value="1"/>
</dbReference>